<name>A0AAW6GG22_BACUN</name>
<comment type="caution">
    <text evidence="1">The sequence shown here is derived from an EMBL/GenBank/DDBJ whole genome shotgun (WGS) entry which is preliminary data.</text>
</comment>
<proteinExistence type="predicted"/>
<sequence>MDFFDFLFGKKKEVKVEKSASSSVNDGKSKTANASTLHLDNNSIDPVEQYVKESVADLKKYTSLNTKDLEAEAIYLAAFLYMKGTYQIDFELDYFSNGLLNKIPSRNYSIADKVFSYMVKYGEGYYGAEERDYGINGYKMNIQMCSDYGSYIKNYFIRAHKISSGKDYNHFSSPRNCLWRNGEKAIDSPTHRDIYYKFNNDTFEFMIPPYNPLVVGRITQQTESTLRCDSSDGRRTFVFHYNGAKKTTCLDYIEMYRNDKGDMVSYHKD</sequence>
<dbReference type="Proteomes" id="UP001214113">
    <property type="component" value="Unassembled WGS sequence"/>
</dbReference>
<evidence type="ECO:0000313" key="1">
    <source>
        <dbReference type="EMBL" id="MDC1856965.1"/>
    </source>
</evidence>
<dbReference type="AlphaFoldDB" id="A0AAW6GG22"/>
<dbReference type="EMBL" id="JAQNSB010000041">
    <property type="protein sequence ID" value="MDC1856965.1"/>
    <property type="molecule type" value="Genomic_DNA"/>
</dbReference>
<protein>
    <submittedName>
        <fullName evidence="1">Uncharacterized protein</fullName>
    </submittedName>
</protein>
<organism evidence="1 2">
    <name type="scientific">Bacteroides uniformis</name>
    <dbReference type="NCBI Taxonomy" id="820"/>
    <lineage>
        <taxon>Bacteria</taxon>
        <taxon>Pseudomonadati</taxon>
        <taxon>Bacteroidota</taxon>
        <taxon>Bacteroidia</taxon>
        <taxon>Bacteroidales</taxon>
        <taxon>Bacteroidaceae</taxon>
        <taxon>Bacteroides</taxon>
    </lineage>
</organism>
<gene>
    <name evidence="1" type="ORF">POZ22_19600</name>
</gene>
<accession>A0AAW6GG22</accession>
<dbReference type="RefSeq" id="WP_272196189.1">
    <property type="nucleotide sequence ID" value="NZ_JAQNSB010000041.1"/>
</dbReference>
<reference evidence="1" key="1">
    <citation type="submission" date="2022-10" db="EMBL/GenBank/DDBJ databases">
        <title>Human gut microbiome strain richness.</title>
        <authorList>
            <person name="Chen-Liaw A."/>
        </authorList>
    </citation>
    <scope>NUCLEOTIDE SEQUENCE</scope>
    <source>
        <strain evidence="1">BSD2780061687st1_G10_BSD2780061687b_171204</strain>
    </source>
</reference>
<evidence type="ECO:0000313" key="2">
    <source>
        <dbReference type="Proteomes" id="UP001214113"/>
    </source>
</evidence>